<dbReference type="Gene3D" id="3.40.1190.20">
    <property type="match status" value="1"/>
</dbReference>
<feature type="binding site" evidence="18">
    <location>
        <position position="153"/>
    </location>
    <ligand>
        <name>(6S)-NADPHX</name>
        <dbReference type="ChEBI" id="CHEBI:64076"/>
    </ligand>
</feature>
<evidence type="ECO:0000313" key="22">
    <source>
        <dbReference type="EMBL" id="MCB7386026.1"/>
    </source>
</evidence>
<dbReference type="PROSITE" id="PS51383">
    <property type="entry name" value="YJEF_C_3"/>
    <property type="match status" value="1"/>
</dbReference>
<feature type="domain" description="YjeF C-terminal" evidence="20">
    <location>
        <begin position="220"/>
        <end position="502"/>
    </location>
</feature>
<keyword evidence="11 18" id="KW-0413">Isomerase</keyword>
<feature type="binding site" evidence="18">
    <location>
        <position position="156"/>
    </location>
    <ligand>
        <name>K(+)</name>
        <dbReference type="ChEBI" id="CHEBI:29103"/>
    </ligand>
</feature>
<evidence type="ECO:0000256" key="10">
    <source>
        <dbReference type="ARBA" id="ARBA00023027"/>
    </source>
</evidence>
<evidence type="ECO:0000256" key="15">
    <source>
        <dbReference type="ARBA" id="ARBA00048238"/>
    </source>
</evidence>
<feature type="binding site" evidence="18">
    <location>
        <begin position="124"/>
        <end position="130"/>
    </location>
    <ligand>
        <name>(6S)-NADPHX</name>
        <dbReference type="ChEBI" id="CHEBI:64076"/>
    </ligand>
</feature>
<name>A0ABS8DC93_9FIRM</name>
<dbReference type="InterPro" id="IPR004443">
    <property type="entry name" value="YjeF_N_dom"/>
</dbReference>
<feature type="binding site" evidence="18">
    <location>
        <position position="120"/>
    </location>
    <ligand>
        <name>K(+)</name>
        <dbReference type="ChEBI" id="CHEBI:29103"/>
    </ligand>
</feature>
<dbReference type="CDD" id="cd01171">
    <property type="entry name" value="YXKO-related"/>
    <property type="match status" value="1"/>
</dbReference>
<feature type="binding site" evidence="17">
    <location>
        <position position="443"/>
    </location>
    <ligand>
        <name>(6S)-NADPHX</name>
        <dbReference type="ChEBI" id="CHEBI:64076"/>
    </ligand>
</feature>
<evidence type="ECO:0000256" key="2">
    <source>
        <dbReference type="ARBA" id="ARBA00000909"/>
    </source>
</evidence>
<comment type="similarity">
    <text evidence="3 19">In the N-terminal section; belongs to the NnrE/AIBP family.</text>
</comment>
<comment type="cofactor">
    <cofactor evidence="17">
        <name>Mg(2+)</name>
        <dbReference type="ChEBI" id="CHEBI:18420"/>
    </cofactor>
</comment>
<feature type="domain" description="YjeF N-terminal" evidence="21">
    <location>
        <begin position="10"/>
        <end position="210"/>
    </location>
</feature>
<reference evidence="22 23" key="1">
    <citation type="submission" date="2021-10" db="EMBL/GenBank/DDBJ databases">
        <title>Collection of gut derived symbiotic bacterial strains cultured from healthy donors.</title>
        <authorList>
            <person name="Lin H."/>
            <person name="Littmann E."/>
            <person name="Kohout C."/>
            <person name="Pamer E.G."/>
        </authorList>
    </citation>
    <scope>NUCLEOTIDE SEQUENCE [LARGE SCALE GENOMIC DNA]</scope>
    <source>
        <strain evidence="22 23">DFI.1.165</strain>
    </source>
</reference>
<evidence type="ECO:0000256" key="4">
    <source>
        <dbReference type="ARBA" id="ARBA00009524"/>
    </source>
</evidence>
<comment type="caution">
    <text evidence="22">The sequence shown here is derived from an EMBL/GenBank/DDBJ whole genome shotgun (WGS) entry which is preliminary data.</text>
</comment>
<evidence type="ECO:0000256" key="1">
    <source>
        <dbReference type="ARBA" id="ARBA00000013"/>
    </source>
</evidence>
<keyword evidence="8 17" id="KW-0521">NADP</keyword>
<evidence type="ECO:0000256" key="11">
    <source>
        <dbReference type="ARBA" id="ARBA00023235"/>
    </source>
</evidence>
<evidence type="ECO:0000256" key="13">
    <source>
        <dbReference type="ARBA" id="ARBA00023268"/>
    </source>
</evidence>
<comment type="similarity">
    <text evidence="18">Belongs to the NnrE/AIBP family.</text>
</comment>
<proteinExistence type="inferred from homology"/>
<dbReference type="PANTHER" id="PTHR12592">
    <property type="entry name" value="ATP-DEPENDENT (S)-NAD(P)H-HYDRATE DEHYDRATASE FAMILY MEMBER"/>
    <property type="match status" value="1"/>
</dbReference>
<comment type="function">
    <text evidence="14 19">Bifunctional enzyme that catalyzes the epimerization of the S- and R-forms of NAD(P)HX and the dehydration of the S-form of NAD(P)HX at the expense of ADP, which is converted to AMP. This allows the repair of both epimers of NAD(P)HX, a damaged form of NAD(P)H that is a result of enzymatic or heat-dependent hydration.</text>
</comment>
<feature type="binding site" evidence="17">
    <location>
        <position position="376"/>
    </location>
    <ligand>
        <name>(6S)-NADPHX</name>
        <dbReference type="ChEBI" id="CHEBI:64076"/>
    </ligand>
</feature>
<keyword evidence="9 18" id="KW-0630">Potassium</keyword>
<feature type="binding site" evidence="18">
    <location>
        <begin position="58"/>
        <end position="62"/>
    </location>
    <ligand>
        <name>(6S)-NADPHX</name>
        <dbReference type="ChEBI" id="CHEBI:64076"/>
    </ligand>
</feature>
<feature type="binding site" evidence="18">
    <location>
        <position position="135"/>
    </location>
    <ligand>
        <name>(6S)-NADPHX</name>
        <dbReference type="ChEBI" id="CHEBI:64076"/>
    </ligand>
</feature>
<dbReference type="HAMAP" id="MF_01966">
    <property type="entry name" value="NADHX_epimerase"/>
    <property type="match status" value="1"/>
</dbReference>
<feature type="binding site" evidence="17">
    <location>
        <position position="322"/>
    </location>
    <ligand>
        <name>(6S)-NADPHX</name>
        <dbReference type="ChEBI" id="CHEBI:64076"/>
    </ligand>
</feature>
<dbReference type="SUPFAM" id="SSF53613">
    <property type="entry name" value="Ribokinase-like"/>
    <property type="match status" value="1"/>
</dbReference>
<dbReference type="NCBIfam" id="TIGR00196">
    <property type="entry name" value="yjeF_cterm"/>
    <property type="match status" value="1"/>
</dbReference>
<dbReference type="InterPro" id="IPR000631">
    <property type="entry name" value="CARKD"/>
</dbReference>
<comment type="catalytic activity">
    <reaction evidence="2 18 19">
        <text>(6R)-NADPHX = (6S)-NADPHX</text>
        <dbReference type="Rhea" id="RHEA:32227"/>
        <dbReference type="ChEBI" id="CHEBI:64076"/>
        <dbReference type="ChEBI" id="CHEBI:64077"/>
        <dbReference type="EC" id="5.1.99.6"/>
    </reaction>
</comment>
<evidence type="ECO:0000256" key="9">
    <source>
        <dbReference type="ARBA" id="ARBA00022958"/>
    </source>
</evidence>
<comment type="cofactor">
    <cofactor evidence="18 19">
        <name>K(+)</name>
        <dbReference type="ChEBI" id="CHEBI:29103"/>
    </cofactor>
    <text evidence="18 19">Binds 1 potassium ion per subunit.</text>
</comment>
<accession>A0ABS8DC93</accession>
<dbReference type="Pfam" id="PF03853">
    <property type="entry name" value="YjeF_N"/>
    <property type="match status" value="1"/>
</dbReference>
<gene>
    <name evidence="17" type="primary">nnrD</name>
    <name evidence="18" type="synonym">nnrE</name>
    <name evidence="22" type="ORF">LIZ65_01895</name>
</gene>
<keyword evidence="7 17" id="KW-0067">ATP-binding</keyword>
<evidence type="ECO:0000313" key="23">
    <source>
        <dbReference type="Proteomes" id="UP001299546"/>
    </source>
</evidence>
<keyword evidence="13" id="KW-0511">Multifunctional enzyme</keyword>
<dbReference type="EC" id="5.1.99.6" evidence="19"/>
<evidence type="ECO:0000259" key="21">
    <source>
        <dbReference type="PROSITE" id="PS51385"/>
    </source>
</evidence>
<evidence type="ECO:0000256" key="5">
    <source>
        <dbReference type="ARBA" id="ARBA00022723"/>
    </source>
</evidence>
<evidence type="ECO:0000256" key="8">
    <source>
        <dbReference type="ARBA" id="ARBA00022857"/>
    </source>
</evidence>
<keyword evidence="12 17" id="KW-0456">Lyase</keyword>
<comment type="subunit">
    <text evidence="17">Homotetramer.</text>
</comment>
<comment type="catalytic activity">
    <reaction evidence="15 17 19">
        <text>(6S)-NADHX + ADP = AMP + phosphate + NADH + H(+)</text>
        <dbReference type="Rhea" id="RHEA:32223"/>
        <dbReference type="ChEBI" id="CHEBI:15378"/>
        <dbReference type="ChEBI" id="CHEBI:43474"/>
        <dbReference type="ChEBI" id="CHEBI:57945"/>
        <dbReference type="ChEBI" id="CHEBI:64074"/>
        <dbReference type="ChEBI" id="CHEBI:456215"/>
        <dbReference type="ChEBI" id="CHEBI:456216"/>
        <dbReference type="EC" id="4.2.1.136"/>
    </reaction>
</comment>
<dbReference type="Proteomes" id="UP001299546">
    <property type="component" value="Unassembled WGS sequence"/>
</dbReference>
<dbReference type="InterPro" id="IPR036652">
    <property type="entry name" value="YjeF_N_dom_sf"/>
</dbReference>
<evidence type="ECO:0000256" key="18">
    <source>
        <dbReference type="HAMAP-Rule" id="MF_01966"/>
    </source>
</evidence>
<evidence type="ECO:0000256" key="6">
    <source>
        <dbReference type="ARBA" id="ARBA00022741"/>
    </source>
</evidence>
<dbReference type="NCBIfam" id="TIGR00197">
    <property type="entry name" value="yjeF_nterm"/>
    <property type="match status" value="1"/>
</dbReference>
<feature type="binding site" evidence="18">
    <location>
        <position position="59"/>
    </location>
    <ligand>
        <name>K(+)</name>
        <dbReference type="ChEBI" id="CHEBI:29103"/>
    </ligand>
</feature>
<keyword evidence="10 17" id="KW-0520">NAD</keyword>
<evidence type="ECO:0000256" key="12">
    <source>
        <dbReference type="ARBA" id="ARBA00023239"/>
    </source>
</evidence>
<comment type="similarity">
    <text evidence="4 19">In the C-terminal section; belongs to the NnrD/CARKD family.</text>
</comment>
<dbReference type="EC" id="4.2.1.136" evidence="19"/>
<dbReference type="RefSeq" id="WP_066732128.1">
    <property type="nucleotide sequence ID" value="NZ_JAJCIQ010000001.1"/>
</dbReference>
<evidence type="ECO:0000256" key="7">
    <source>
        <dbReference type="ARBA" id="ARBA00022840"/>
    </source>
</evidence>
<dbReference type="SUPFAM" id="SSF64153">
    <property type="entry name" value="YjeF N-terminal domain-like"/>
    <property type="match status" value="1"/>
</dbReference>
<comment type="similarity">
    <text evidence="17">Belongs to the NnrD/CARKD family.</text>
</comment>
<comment type="catalytic activity">
    <reaction evidence="16 17 19">
        <text>(6S)-NADPHX + ADP = AMP + phosphate + NADPH + H(+)</text>
        <dbReference type="Rhea" id="RHEA:32235"/>
        <dbReference type="ChEBI" id="CHEBI:15378"/>
        <dbReference type="ChEBI" id="CHEBI:43474"/>
        <dbReference type="ChEBI" id="CHEBI:57783"/>
        <dbReference type="ChEBI" id="CHEBI:64076"/>
        <dbReference type="ChEBI" id="CHEBI:456215"/>
        <dbReference type="ChEBI" id="CHEBI:456216"/>
        <dbReference type="EC" id="4.2.1.136"/>
    </reaction>
</comment>
<evidence type="ECO:0000256" key="14">
    <source>
        <dbReference type="ARBA" id="ARBA00025153"/>
    </source>
</evidence>
<comment type="catalytic activity">
    <reaction evidence="1 18 19">
        <text>(6R)-NADHX = (6S)-NADHX</text>
        <dbReference type="Rhea" id="RHEA:32215"/>
        <dbReference type="ChEBI" id="CHEBI:64074"/>
        <dbReference type="ChEBI" id="CHEBI:64075"/>
        <dbReference type="EC" id="5.1.99.6"/>
    </reaction>
</comment>
<keyword evidence="5 18" id="KW-0479">Metal-binding</keyword>
<evidence type="ECO:0000256" key="17">
    <source>
        <dbReference type="HAMAP-Rule" id="MF_01965"/>
    </source>
</evidence>
<organism evidence="22 23">
    <name type="scientific">Bariatricus massiliensis</name>
    <dbReference type="NCBI Taxonomy" id="1745713"/>
    <lineage>
        <taxon>Bacteria</taxon>
        <taxon>Bacillati</taxon>
        <taxon>Bacillota</taxon>
        <taxon>Clostridia</taxon>
        <taxon>Lachnospirales</taxon>
        <taxon>Lachnospiraceae</taxon>
        <taxon>Bariatricus</taxon>
    </lineage>
</organism>
<comment type="function">
    <text evidence="17">Catalyzes the dehydration of the S-form of NAD(P)HX at the expense of ADP, which is converted to AMP. Together with NAD(P)HX epimerase, which catalyzes the epimerization of the S- and R-forms, the enzyme allows the repair of both epimers of NAD(P)HX, a damaged form of NAD(P)H that is a result of enzymatic or heat-dependent hydration.</text>
</comment>
<dbReference type="Gene3D" id="3.40.50.10260">
    <property type="entry name" value="YjeF N-terminal domain"/>
    <property type="match status" value="1"/>
</dbReference>
<dbReference type="PROSITE" id="PS51385">
    <property type="entry name" value="YJEF_N"/>
    <property type="match status" value="1"/>
</dbReference>
<comment type="function">
    <text evidence="18">Catalyzes the epimerization of the S- and R-forms of NAD(P)HX, a damaged form of NAD(P)H that is a result of enzymatic or heat-dependent hydration. This is a prerequisite for the S-specific NAD(P)H-hydrate dehydratase to allow the repair of both epimers of NAD(P)HX.</text>
</comment>
<evidence type="ECO:0000256" key="3">
    <source>
        <dbReference type="ARBA" id="ARBA00006001"/>
    </source>
</evidence>
<dbReference type="Pfam" id="PF01256">
    <property type="entry name" value="Carb_kinase"/>
    <property type="match status" value="1"/>
</dbReference>
<dbReference type="HAMAP" id="MF_01965">
    <property type="entry name" value="NADHX_dehydratase"/>
    <property type="match status" value="1"/>
</dbReference>
<protein>
    <recommendedName>
        <fullName evidence="19">Bifunctional NAD(P)H-hydrate repair enzyme</fullName>
    </recommendedName>
    <alternativeName>
        <fullName evidence="19">Nicotinamide nucleotide repair protein</fullName>
    </alternativeName>
    <domain>
        <recommendedName>
            <fullName evidence="19">ADP-dependent (S)-NAD(P)H-hydrate dehydratase</fullName>
            <ecNumber evidence="19">4.2.1.136</ecNumber>
        </recommendedName>
        <alternativeName>
            <fullName evidence="19">ADP-dependent NAD(P)HX dehydratase</fullName>
        </alternativeName>
    </domain>
    <domain>
        <recommendedName>
            <fullName evidence="19">NAD(P)H-hydrate epimerase</fullName>
            <ecNumber evidence="19">5.1.99.6</ecNumber>
        </recommendedName>
    </domain>
</protein>
<dbReference type="PIRSF" id="PIRSF017184">
    <property type="entry name" value="Nnr"/>
    <property type="match status" value="1"/>
</dbReference>
<sequence>MRYIVTAAQMKEADMRTIHDVGIPSLVLMERAALSCINIMKQEGVDISNPLIVCGSGNNGGDGFAIARLLSEEGIFADVVLVGRMESRSEETRTQMEILRNLGVSVGNCLPDREYSVIIDAVFGIGLTRPIEGTYKEIIEQMNSYDAEKVAVDIPSGICADTGKVLGTAFKADITVTFAYAKRGHIFYPGSELCGQVFVMPIGIEAPGLGKVQDVSFALDMEDIWKLKPERPADSNKGCFGKMLLVAGSKGMCGAAYLSAGAAYAAGAGLVRVYTEESNREILQGLLPEAVLTTYDERDGESAVRQLAELLDWADVACMGCGLGKGRTAVMLTEALLEFNRKPCVLDADALNILGENHGLMEILKSAKADYILTPHMKEMSRLAGHTVQEWKKERVELVRDFVKEYPAVCVLKDARTLAAAREKQLFINTSGNAAMAKAGAGDVLAGLTAGLLAQGLPGWEAAVLGVYLHGLAGERAAADKGMYSVLARDIIDGIGMTWKSLEEQHEDLQQNTCSHRFGRSKA</sequence>
<dbReference type="PANTHER" id="PTHR12592:SF0">
    <property type="entry name" value="ATP-DEPENDENT (S)-NAD(P)H-HYDRATE DEHYDRATASE"/>
    <property type="match status" value="1"/>
</dbReference>
<dbReference type="InterPro" id="IPR029056">
    <property type="entry name" value="Ribokinase-like"/>
</dbReference>
<dbReference type="InterPro" id="IPR030677">
    <property type="entry name" value="Nnr"/>
</dbReference>
<feature type="binding site" evidence="17">
    <location>
        <begin position="413"/>
        <end position="417"/>
    </location>
    <ligand>
        <name>AMP</name>
        <dbReference type="ChEBI" id="CHEBI:456215"/>
    </ligand>
</feature>
<evidence type="ECO:0000256" key="19">
    <source>
        <dbReference type="PIRNR" id="PIRNR017184"/>
    </source>
</evidence>
<evidence type="ECO:0000259" key="20">
    <source>
        <dbReference type="PROSITE" id="PS51383"/>
    </source>
</evidence>
<evidence type="ECO:0000256" key="16">
    <source>
        <dbReference type="ARBA" id="ARBA00049209"/>
    </source>
</evidence>
<keyword evidence="6 17" id="KW-0547">Nucleotide-binding</keyword>
<dbReference type="EMBL" id="JAJCIS010000001">
    <property type="protein sequence ID" value="MCB7386026.1"/>
    <property type="molecule type" value="Genomic_DNA"/>
</dbReference>
<feature type="binding site" evidence="17">
    <location>
        <position position="442"/>
    </location>
    <ligand>
        <name>AMP</name>
        <dbReference type="ChEBI" id="CHEBI:456215"/>
    </ligand>
</feature>
<feature type="binding site" evidence="17">
    <location>
        <position position="255"/>
    </location>
    <ligand>
        <name>(6S)-NADPHX</name>
        <dbReference type="ChEBI" id="CHEBI:64076"/>
    </ligand>
</feature>
<keyword evidence="23" id="KW-1185">Reference proteome</keyword>